<comment type="subcellular location">
    <subcellularLocation>
        <location evidence="1 15">Mitochondrion inner membrane</location>
        <topology evidence="1 15">Single-pass membrane protein</topology>
    </subcellularLocation>
</comment>
<dbReference type="eggNOG" id="KOG2832">
    <property type="taxonomic scope" value="Eukaryota"/>
</dbReference>
<dbReference type="InterPro" id="IPR023214">
    <property type="entry name" value="HAD_sf"/>
</dbReference>
<dbReference type="OrthoDB" id="287041at2759"/>
<protein>
    <recommendedName>
        <fullName evidence="3 15">Mitochondrial import inner membrane translocase subunit TIM50</fullName>
    </recommendedName>
</protein>
<keyword evidence="4 15" id="KW-0813">Transport</keyword>
<dbReference type="CDD" id="cd07521">
    <property type="entry name" value="HAD_FCP1-like"/>
    <property type="match status" value="1"/>
</dbReference>
<evidence type="ECO:0000313" key="18">
    <source>
        <dbReference type="EMBL" id="EXJ93806.1"/>
    </source>
</evidence>
<feature type="compositionally biased region" description="Polar residues" evidence="16">
    <location>
        <begin position="45"/>
        <end position="60"/>
    </location>
</feature>
<feature type="domain" description="FCP1 homology" evidence="17">
    <location>
        <begin position="284"/>
        <end position="427"/>
    </location>
</feature>
<evidence type="ECO:0000256" key="12">
    <source>
        <dbReference type="ARBA" id="ARBA00023136"/>
    </source>
</evidence>
<feature type="compositionally biased region" description="Low complexity" evidence="16">
    <location>
        <begin position="124"/>
        <end position="141"/>
    </location>
</feature>
<dbReference type="SUPFAM" id="SSF56784">
    <property type="entry name" value="HAD-like"/>
    <property type="match status" value="1"/>
</dbReference>
<evidence type="ECO:0000256" key="7">
    <source>
        <dbReference type="ARBA" id="ARBA00022927"/>
    </source>
</evidence>
<keyword evidence="10 15" id="KW-0811">Translocation</keyword>
<evidence type="ECO:0000313" key="19">
    <source>
        <dbReference type="Proteomes" id="UP000019484"/>
    </source>
</evidence>
<evidence type="ECO:0000256" key="8">
    <source>
        <dbReference type="ARBA" id="ARBA00022946"/>
    </source>
</evidence>
<evidence type="ECO:0000256" key="6">
    <source>
        <dbReference type="ARBA" id="ARBA00022792"/>
    </source>
</evidence>
<keyword evidence="19" id="KW-1185">Reference proteome</keyword>
<comment type="function">
    <text evidence="13">Essential component of the TIM23 complex, a complex that mediates the translocation of transit peptide-containing proteins across the mitochondrial inner membrane. Required to direct preproteins in transit and direct them to the channel protein TIM23, and possibly facilitates transfer of the translocating proteins from the TOM complex to the TIM23 complex.</text>
</comment>
<feature type="region of interest" description="Disordered" evidence="16">
    <location>
        <begin position="41"/>
        <end position="200"/>
    </location>
</feature>
<dbReference type="Pfam" id="PF03031">
    <property type="entry name" value="NIF"/>
    <property type="match status" value="1"/>
</dbReference>
<dbReference type="InterPro" id="IPR004274">
    <property type="entry name" value="FCP1_dom"/>
</dbReference>
<evidence type="ECO:0000256" key="1">
    <source>
        <dbReference type="ARBA" id="ARBA00004434"/>
    </source>
</evidence>
<evidence type="ECO:0000256" key="9">
    <source>
        <dbReference type="ARBA" id="ARBA00022989"/>
    </source>
</evidence>
<dbReference type="STRING" id="1182541.W9YWZ9"/>
<dbReference type="AlphaFoldDB" id="W9YWZ9"/>
<comment type="caution">
    <text evidence="18">The sequence shown here is derived from an EMBL/GenBank/DDBJ whole genome shotgun (WGS) entry which is preliminary data.</text>
</comment>
<keyword evidence="5" id="KW-0812">Transmembrane</keyword>
<evidence type="ECO:0000256" key="11">
    <source>
        <dbReference type="ARBA" id="ARBA00023128"/>
    </source>
</evidence>
<dbReference type="Gene3D" id="3.40.50.1000">
    <property type="entry name" value="HAD superfamily/HAD-like"/>
    <property type="match status" value="1"/>
</dbReference>
<dbReference type="FunFam" id="3.40.50.1000:FF:000019">
    <property type="entry name" value="Mitochondrial import inner membrane translocase subunit TIM50"/>
    <property type="match status" value="1"/>
</dbReference>
<accession>W9YWZ9</accession>
<gene>
    <name evidence="18" type="ORF">A1O1_02199</name>
</gene>
<comment type="similarity">
    <text evidence="2 15">Belongs to the TIM50 family.</text>
</comment>
<evidence type="ECO:0000256" key="2">
    <source>
        <dbReference type="ARBA" id="ARBA00006344"/>
    </source>
</evidence>
<keyword evidence="9" id="KW-1133">Transmembrane helix</keyword>
<dbReference type="EMBL" id="AMWN01000002">
    <property type="protein sequence ID" value="EXJ93806.1"/>
    <property type="molecule type" value="Genomic_DNA"/>
</dbReference>
<feature type="compositionally biased region" description="Polar residues" evidence="16">
    <location>
        <begin position="156"/>
        <end position="172"/>
    </location>
</feature>
<name>W9YWZ9_9EURO</name>
<dbReference type="Proteomes" id="UP000019484">
    <property type="component" value="Unassembled WGS sequence"/>
</dbReference>
<proteinExistence type="inferred from homology"/>
<dbReference type="SMART" id="SM00577">
    <property type="entry name" value="CPDc"/>
    <property type="match status" value="1"/>
</dbReference>
<evidence type="ECO:0000256" key="14">
    <source>
        <dbReference type="ARBA" id="ARBA00061871"/>
    </source>
</evidence>
<sequence length="572" mass="65100">MLRRAALPLLRPRHCGPLFGEAFAQTQLRYYRRDQGLRSADYKIPSTSNNSQGESSTQSTDSREPLRKVPFTQANPAPKDEQSSQSTPFGADPSRDINHVSESVSQASRRTVREHETSQAAAEDQNAPPASADQPQQPLPDLTRGIPSTLDAELSQARSKQSAHASPASLNITEDPAEEVPSGGRGRGGDDTPRTEYVSSSDRKKNMVFRYMYIIMGVGIAGYTAYLGRNWESEEEEKAHQDAPSGWGFKAFYNRVAARLGSTMSYYRDPVTTKLLPDEDPDPNLRYPFTLVISLEDMLIHSEWTREKGWRIAKRPGVDYFLRYLGSYYEIVLFTSQPMAMAEQVLRKLDPYQTIRWPLFREATLYKDGGYIKDLSYLNRDLKKVLIIDTDPHHVKHQPENAIILPKWTGDPKDQTLVQLIPFLEYLATMGFDDVREVLKSFEGTYIPAEFARREKILRQKFEAEAAEKRKHKKKSIGGLAQWLGLSKPHPDALSADEAGEGKMLWDQIRERGQRQYMEFEKKIKEEGEKWLAEREAEEKRLQEEAMKSMKIGFFSGWFGGSGSGNKEEEKK</sequence>
<keyword evidence="12" id="KW-0472">Membrane</keyword>
<evidence type="ECO:0000256" key="4">
    <source>
        <dbReference type="ARBA" id="ARBA00022448"/>
    </source>
</evidence>
<evidence type="ECO:0000256" key="10">
    <source>
        <dbReference type="ARBA" id="ARBA00023010"/>
    </source>
</evidence>
<evidence type="ECO:0000256" key="15">
    <source>
        <dbReference type="RuleBase" id="RU365079"/>
    </source>
</evidence>
<evidence type="ECO:0000256" key="16">
    <source>
        <dbReference type="SAM" id="MobiDB-lite"/>
    </source>
</evidence>
<comment type="subunit">
    <text evidence="14">Component of the TIM23 complex, at least composed of TIM23/timX, TIM17/timQ, tim50 and TIM21/timU. Interacts with preproteins in transit.</text>
</comment>
<evidence type="ECO:0000259" key="17">
    <source>
        <dbReference type="PROSITE" id="PS50969"/>
    </source>
</evidence>
<evidence type="ECO:0000256" key="3">
    <source>
        <dbReference type="ARBA" id="ARBA00020799"/>
    </source>
</evidence>
<keyword evidence="7 15" id="KW-0653">Protein transport</keyword>
<evidence type="ECO:0000256" key="5">
    <source>
        <dbReference type="ARBA" id="ARBA00022692"/>
    </source>
</evidence>
<keyword evidence="6" id="KW-0999">Mitochondrion inner membrane</keyword>
<dbReference type="GeneID" id="19157099"/>
<dbReference type="GO" id="GO:0015031">
    <property type="term" value="P:protein transport"/>
    <property type="evidence" value="ECO:0007669"/>
    <property type="project" value="UniProtKB-KW"/>
</dbReference>
<dbReference type="HOGENOM" id="CLU_023309_0_0_1"/>
<keyword evidence="11 15" id="KW-0496">Mitochondrion</keyword>
<dbReference type="PANTHER" id="PTHR12210">
    <property type="entry name" value="DULLARD PROTEIN PHOSPHATASE"/>
    <property type="match status" value="1"/>
</dbReference>
<dbReference type="InterPro" id="IPR036412">
    <property type="entry name" value="HAD-like_sf"/>
</dbReference>
<feature type="compositionally biased region" description="Polar residues" evidence="16">
    <location>
        <begin position="100"/>
        <end position="109"/>
    </location>
</feature>
<dbReference type="PROSITE" id="PS50969">
    <property type="entry name" value="FCP1"/>
    <property type="match status" value="1"/>
</dbReference>
<dbReference type="RefSeq" id="XP_007721300.1">
    <property type="nucleotide sequence ID" value="XM_007723110.1"/>
</dbReference>
<evidence type="ECO:0000256" key="13">
    <source>
        <dbReference type="ARBA" id="ARBA00059797"/>
    </source>
</evidence>
<keyword evidence="8 15" id="KW-0809">Transit peptide</keyword>
<reference evidence="18 19" key="1">
    <citation type="submission" date="2013-03" db="EMBL/GenBank/DDBJ databases">
        <title>The Genome Sequence of Capronia coronata CBS 617.96.</title>
        <authorList>
            <consortium name="The Broad Institute Genomics Platform"/>
            <person name="Cuomo C."/>
            <person name="de Hoog S."/>
            <person name="Gorbushina A."/>
            <person name="Walker B."/>
            <person name="Young S.K."/>
            <person name="Zeng Q."/>
            <person name="Gargeya S."/>
            <person name="Fitzgerald M."/>
            <person name="Haas B."/>
            <person name="Abouelleil A."/>
            <person name="Allen A.W."/>
            <person name="Alvarado L."/>
            <person name="Arachchi H.M."/>
            <person name="Berlin A.M."/>
            <person name="Chapman S.B."/>
            <person name="Gainer-Dewar J."/>
            <person name="Goldberg J."/>
            <person name="Griggs A."/>
            <person name="Gujja S."/>
            <person name="Hansen M."/>
            <person name="Howarth C."/>
            <person name="Imamovic A."/>
            <person name="Ireland A."/>
            <person name="Larimer J."/>
            <person name="McCowan C."/>
            <person name="Murphy C."/>
            <person name="Pearson M."/>
            <person name="Poon T.W."/>
            <person name="Priest M."/>
            <person name="Roberts A."/>
            <person name="Saif S."/>
            <person name="Shea T."/>
            <person name="Sisk P."/>
            <person name="Sykes S."/>
            <person name="Wortman J."/>
            <person name="Nusbaum C."/>
            <person name="Birren B."/>
        </authorList>
    </citation>
    <scope>NUCLEOTIDE SEQUENCE [LARGE SCALE GENOMIC DNA]</scope>
    <source>
        <strain evidence="18 19">CBS 617.96</strain>
    </source>
</reference>
<dbReference type="InterPro" id="IPR050365">
    <property type="entry name" value="TIM50"/>
</dbReference>
<dbReference type="GO" id="GO:0005744">
    <property type="term" value="C:TIM23 mitochondrial import inner membrane translocase complex"/>
    <property type="evidence" value="ECO:0007669"/>
    <property type="project" value="UniProtKB-UniRule"/>
</dbReference>
<organism evidence="18 19">
    <name type="scientific">Capronia coronata CBS 617.96</name>
    <dbReference type="NCBI Taxonomy" id="1182541"/>
    <lineage>
        <taxon>Eukaryota</taxon>
        <taxon>Fungi</taxon>
        <taxon>Dikarya</taxon>
        <taxon>Ascomycota</taxon>
        <taxon>Pezizomycotina</taxon>
        <taxon>Eurotiomycetes</taxon>
        <taxon>Chaetothyriomycetidae</taxon>
        <taxon>Chaetothyriales</taxon>
        <taxon>Herpotrichiellaceae</taxon>
        <taxon>Capronia</taxon>
    </lineage>
</organism>